<dbReference type="PROSITE" id="PS50928">
    <property type="entry name" value="ABC_TM1"/>
    <property type="match status" value="1"/>
</dbReference>
<feature type="transmembrane region" description="Helical" evidence="7">
    <location>
        <begin position="66"/>
        <end position="85"/>
    </location>
</feature>
<keyword evidence="3" id="KW-1003">Cell membrane</keyword>
<dbReference type="RefSeq" id="WP_073489604.1">
    <property type="nucleotide sequence ID" value="NZ_FQVN01000015.1"/>
</dbReference>
<keyword evidence="2 7" id="KW-0813">Transport</keyword>
<evidence type="ECO:0000313" key="10">
    <source>
        <dbReference type="Proteomes" id="UP000184501"/>
    </source>
</evidence>
<name>A0A1M5NBH3_STRHI</name>
<dbReference type="Gene3D" id="1.10.3720.10">
    <property type="entry name" value="MetI-like"/>
    <property type="match status" value="1"/>
</dbReference>
<proteinExistence type="inferred from homology"/>
<dbReference type="EMBL" id="FQVN01000015">
    <property type="protein sequence ID" value="SHG86841.1"/>
    <property type="molecule type" value="Genomic_DNA"/>
</dbReference>
<evidence type="ECO:0000313" key="9">
    <source>
        <dbReference type="EMBL" id="SHG86841.1"/>
    </source>
</evidence>
<reference evidence="9 10" key="1">
    <citation type="submission" date="2016-11" db="EMBL/GenBank/DDBJ databases">
        <authorList>
            <person name="Jaros S."/>
            <person name="Januszkiewicz K."/>
            <person name="Wedrychowicz H."/>
        </authorList>
    </citation>
    <scope>NUCLEOTIDE SEQUENCE [LARGE SCALE GENOMIC DNA]</scope>
    <source>
        <strain evidence="9 10">DSM 44523</strain>
    </source>
</reference>
<feature type="transmembrane region" description="Helical" evidence="7">
    <location>
        <begin position="12"/>
        <end position="34"/>
    </location>
</feature>
<dbReference type="STRING" id="2017.SAMN05444320_11570"/>
<evidence type="ECO:0000256" key="4">
    <source>
        <dbReference type="ARBA" id="ARBA00022692"/>
    </source>
</evidence>
<dbReference type="AlphaFoldDB" id="A0A1M5NBH3"/>
<evidence type="ECO:0000259" key="8">
    <source>
        <dbReference type="PROSITE" id="PS50928"/>
    </source>
</evidence>
<organism evidence="9 10">
    <name type="scientific">Streptoalloteichus hindustanus</name>
    <dbReference type="NCBI Taxonomy" id="2017"/>
    <lineage>
        <taxon>Bacteria</taxon>
        <taxon>Bacillati</taxon>
        <taxon>Actinomycetota</taxon>
        <taxon>Actinomycetes</taxon>
        <taxon>Pseudonocardiales</taxon>
        <taxon>Pseudonocardiaceae</taxon>
        <taxon>Streptoalloteichus</taxon>
    </lineage>
</organism>
<accession>A0A1M5NBH3</accession>
<feature type="transmembrane region" description="Helical" evidence="7">
    <location>
        <begin position="138"/>
        <end position="157"/>
    </location>
</feature>
<keyword evidence="10" id="KW-1185">Reference proteome</keyword>
<evidence type="ECO:0000256" key="1">
    <source>
        <dbReference type="ARBA" id="ARBA00004651"/>
    </source>
</evidence>
<comment type="similarity">
    <text evidence="7">Belongs to the binding-protein-dependent transport system permease family.</text>
</comment>
<evidence type="ECO:0000256" key="6">
    <source>
        <dbReference type="ARBA" id="ARBA00023136"/>
    </source>
</evidence>
<feature type="transmembrane region" description="Helical" evidence="7">
    <location>
        <begin position="178"/>
        <end position="199"/>
    </location>
</feature>
<dbReference type="InterPro" id="IPR000515">
    <property type="entry name" value="MetI-like"/>
</dbReference>
<evidence type="ECO:0000256" key="7">
    <source>
        <dbReference type="RuleBase" id="RU363032"/>
    </source>
</evidence>
<dbReference type="CDD" id="cd06261">
    <property type="entry name" value="TM_PBP2"/>
    <property type="match status" value="1"/>
</dbReference>
<evidence type="ECO:0000256" key="5">
    <source>
        <dbReference type="ARBA" id="ARBA00022989"/>
    </source>
</evidence>
<dbReference type="Proteomes" id="UP000184501">
    <property type="component" value="Unassembled WGS sequence"/>
</dbReference>
<keyword evidence="5 7" id="KW-1133">Transmembrane helix</keyword>
<evidence type="ECO:0000256" key="3">
    <source>
        <dbReference type="ARBA" id="ARBA00022475"/>
    </source>
</evidence>
<gene>
    <name evidence="9" type="ORF">SAMN05444320_11570</name>
</gene>
<keyword evidence="4 7" id="KW-0812">Transmembrane</keyword>
<evidence type="ECO:0000256" key="2">
    <source>
        <dbReference type="ARBA" id="ARBA00022448"/>
    </source>
</evidence>
<sequence>MRVSRLERVGTYLVLAVFTLSALFPVLSIVATALRPEVVGQGGWRPENLATAWTVGHFGGYLRNSAIVSVSVVLVSAVLSVLAGYALGTMRFRGRGVLFALLLLGIMVPSEALVVPLYFDLRDLGLTNTYLSLVLPQVAQSVAFGAFWMRAFFLASARELVEAARMDGAGHLRTLWSVLLPLARPAVITLVVLVFLWTWNEFMLALVMATDEGLRTAPLGLRFFAGRATTSVPVLAAGSVLVALPVVLLYLVLQRHFIRGMLDGAIKG</sequence>
<comment type="subcellular location">
    <subcellularLocation>
        <location evidence="1 7">Cell membrane</location>
        <topology evidence="1 7">Multi-pass membrane protein</topology>
    </subcellularLocation>
</comment>
<dbReference type="OrthoDB" id="2063054at2"/>
<protein>
    <submittedName>
        <fullName evidence="9">Carbohydrate ABC transporter membrane protein 2, CUT1 family</fullName>
    </submittedName>
</protein>
<dbReference type="GO" id="GO:0055085">
    <property type="term" value="P:transmembrane transport"/>
    <property type="evidence" value="ECO:0007669"/>
    <property type="project" value="InterPro"/>
</dbReference>
<dbReference type="GO" id="GO:0005886">
    <property type="term" value="C:plasma membrane"/>
    <property type="evidence" value="ECO:0007669"/>
    <property type="project" value="UniProtKB-SubCell"/>
</dbReference>
<dbReference type="PANTHER" id="PTHR43744">
    <property type="entry name" value="ABC TRANSPORTER PERMEASE PROTEIN MG189-RELATED-RELATED"/>
    <property type="match status" value="1"/>
</dbReference>
<feature type="transmembrane region" description="Helical" evidence="7">
    <location>
        <begin position="97"/>
        <end position="118"/>
    </location>
</feature>
<keyword evidence="6 7" id="KW-0472">Membrane</keyword>
<feature type="transmembrane region" description="Helical" evidence="7">
    <location>
        <begin position="232"/>
        <end position="253"/>
    </location>
</feature>
<dbReference type="InterPro" id="IPR035906">
    <property type="entry name" value="MetI-like_sf"/>
</dbReference>
<dbReference type="Pfam" id="PF00528">
    <property type="entry name" value="BPD_transp_1"/>
    <property type="match status" value="1"/>
</dbReference>
<dbReference type="PANTHER" id="PTHR43744:SF12">
    <property type="entry name" value="ABC TRANSPORTER PERMEASE PROTEIN MG189-RELATED"/>
    <property type="match status" value="1"/>
</dbReference>
<feature type="domain" description="ABC transmembrane type-1" evidence="8">
    <location>
        <begin position="62"/>
        <end position="253"/>
    </location>
</feature>
<dbReference type="SUPFAM" id="SSF161098">
    <property type="entry name" value="MetI-like"/>
    <property type="match status" value="1"/>
</dbReference>